<keyword evidence="1" id="KW-0472">Membrane</keyword>
<proteinExistence type="predicted"/>
<evidence type="ECO:0000256" key="1">
    <source>
        <dbReference type="SAM" id="Phobius"/>
    </source>
</evidence>
<reference evidence="2 3" key="1">
    <citation type="submission" date="2015-12" db="EMBL/GenBank/DDBJ databases">
        <title>The genome of Folsomia candida.</title>
        <authorList>
            <person name="Faddeeva A."/>
            <person name="Derks M.F."/>
            <person name="Anvar Y."/>
            <person name="Smit S."/>
            <person name="Van Straalen N."/>
            <person name="Roelofs D."/>
        </authorList>
    </citation>
    <scope>NUCLEOTIDE SEQUENCE [LARGE SCALE GENOMIC DNA]</scope>
    <source>
        <strain evidence="2 3">VU population</strain>
        <tissue evidence="2">Whole body</tissue>
    </source>
</reference>
<keyword evidence="1" id="KW-1133">Transmembrane helix</keyword>
<dbReference type="EMBL" id="LNIX01000023">
    <property type="protein sequence ID" value="OXA43205.1"/>
    <property type="molecule type" value="Genomic_DNA"/>
</dbReference>
<dbReference type="AlphaFoldDB" id="A0A226DCC7"/>
<dbReference type="Proteomes" id="UP000198287">
    <property type="component" value="Unassembled WGS sequence"/>
</dbReference>
<comment type="caution">
    <text evidence="2">The sequence shown here is derived from an EMBL/GenBank/DDBJ whole genome shotgun (WGS) entry which is preliminary data.</text>
</comment>
<gene>
    <name evidence="2" type="ORF">Fcan01_22163</name>
</gene>
<keyword evidence="1" id="KW-0812">Transmembrane</keyword>
<feature type="transmembrane region" description="Helical" evidence="1">
    <location>
        <begin position="124"/>
        <end position="146"/>
    </location>
</feature>
<evidence type="ECO:0000313" key="3">
    <source>
        <dbReference type="Proteomes" id="UP000198287"/>
    </source>
</evidence>
<accession>A0A226DCC7</accession>
<sequence>MGLTCSFLPFRYDENAKSISLKPFPKWAANLNFVLHIVICVLHLGMGFHWKKTIGKGVGLDKAGKKELTWKKIVQFYYAALSGFTLVIAILYRRRANLMKPLLTFPFHMEIKWCQGRKGYVTNLLLGLTACATGTCLLLPFIYLAASLLRPCLPFLSVSLVTKSCPTWSSIGEVNLGVKTFFALVDELKVGTESGIVGFREIQVLQVLTNLFWKFPLMQLLLGMWLVCEVSALYSNVRLAGTLPLEIFTYFSLISIDGAALIHVHFKLLAVPCIASLEMFEYRKKMPKGGSRWFRRVIKSCSPYQLKMADGRFFDKKTALVIWQFVVDRLVMCLIM</sequence>
<feature type="transmembrane region" description="Helical" evidence="1">
    <location>
        <begin position="75"/>
        <end position="92"/>
    </location>
</feature>
<organism evidence="2 3">
    <name type="scientific">Folsomia candida</name>
    <name type="common">Springtail</name>
    <dbReference type="NCBI Taxonomy" id="158441"/>
    <lineage>
        <taxon>Eukaryota</taxon>
        <taxon>Metazoa</taxon>
        <taxon>Ecdysozoa</taxon>
        <taxon>Arthropoda</taxon>
        <taxon>Hexapoda</taxon>
        <taxon>Collembola</taxon>
        <taxon>Entomobryomorpha</taxon>
        <taxon>Isotomoidea</taxon>
        <taxon>Isotomidae</taxon>
        <taxon>Proisotominae</taxon>
        <taxon>Folsomia</taxon>
    </lineage>
</organism>
<feature type="transmembrane region" description="Helical" evidence="1">
    <location>
        <begin position="27"/>
        <end position="50"/>
    </location>
</feature>
<evidence type="ECO:0000313" key="2">
    <source>
        <dbReference type="EMBL" id="OXA43205.1"/>
    </source>
</evidence>
<name>A0A226DCC7_FOLCA</name>
<protein>
    <submittedName>
        <fullName evidence="2">Uncharacterized protein</fullName>
    </submittedName>
</protein>
<keyword evidence="3" id="KW-1185">Reference proteome</keyword>